<reference evidence="7 8" key="1">
    <citation type="submission" date="2023-11" db="EMBL/GenBank/DDBJ databases">
        <title>Draft genome sequence and annotation of the polyextremotolerant black yeast-like fungus Aureobasidium pullulans NRRL 62042.</title>
        <authorList>
            <person name="Dielentheis-Frenken M.R.E."/>
            <person name="Wibberg D."/>
            <person name="Blank L.M."/>
            <person name="Tiso T."/>
        </authorList>
    </citation>
    <scope>NUCLEOTIDE SEQUENCE [LARGE SCALE GENOMIC DNA]</scope>
    <source>
        <strain evidence="7 8">NRRL 62042</strain>
    </source>
</reference>
<keyword evidence="3 6" id="KW-0812">Transmembrane</keyword>
<feature type="transmembrane region" description="Helical" evidence="6">
    <location>
        <begin position="290"/>
        <end position="314"/>
    </location>
</feature>
<evidence type="ECO:0000256" key="2">
    <source>
        <dbReference type="ARBA" id="ARBA00008974"/>
    </source>
</evidence>
<dbReference type="PANTHER" id="PTHR30618">
    <property type="entry name" value="NCS1 FAMILY PURINE/PYRIMIDINE TRANSPORTER"/>
    <property type="match status" value="1"/>
</dbReference>
<evidence type="ECO:0000313" key="7">
    <source>
        <dbReference type="EMBL" id="KAK5999702.1"/>
    </source>
</evidence>
<dbReference type="Proteomes" id="UP001341245">
    <property type="component" value="Unassembled WGS sequence"/>
</dbReference>
<dbReference type="Gene3D" id="1.10.4160.10">
    <property type="entry name" value="Hydantoin permease"/>
    <property type="match status" value="1"/>
</dbReference>
<evidence type="ECO:0000256" key="3">
    <source>
        <dbReference type="ARBA" id="ARBA00022692"/>
    </source>
</evidence>
<dbReference type="InterPro" id="IPR045225">
    <property type="entry name" value="Uracil/uridine/allantoin_perm"/>
</dbReference>
<comment type="similarity">
    <text evidence="2">Belongs to the purine-cytosine permease (2.A.39) family.</text>
</comment>
<feature type="transmembrane region" description="Helical" evidence="6">
    <location>
        <begin position="185"/>
        <end position="206"/>
    </location>
</feature>
<evidence type="ECO:0000256" key="1">
    <source>
        <dbReference type="ARBA" id="ARBA00004141"/>
    </source>
</evidence>
<keyword evidence="8" id="KW-1185">Reference proteome</keyword>
<dbReference type="PANTHER" id="PTHR30618:SF0">
    <property type="entry name" value="PURINE-URACIL PERMEASE NCS1"/>
    <property type="match status" value="1"/>
</dbReference>
<feature type="transmembrane region" description="Helical" evidence="6">
    <location>
        <begin position="341"/>
        <end position="362"/>
    </location>
</feature>
<keyword evidence="4 6" id="KW-1133">Transmembrane helix</keyword>
<evidence type="ECO:0000256" key="5">
    <source>
        <dbReference type="ARBA" id="ARBA00023136"/>
    </source>
</evidence>
<dbReference type="EMBL" id="JASGXD010000021">
    <property type="protein sequence ID" value="KAK5999702.1"/>
    <property type="molecule type" value="Genomic_DNA"/>
</dbReference>
<feature type="transmembrane region" description="Helical" evidence="6">
    <location>
        <begin position="213"/>
        <end position="244"/>
    </location>
</feature>
<feature type="transmembrane region" description="Helical" evidence="6">
    <location>
        <begin position="406"/>
        <end position="429"/>
    </location>
</feature>
<feature type="transmembrane region" description="Helical" evidence="6">
    <location>
        <begin position="156"/>
        <end position="173"/>
    </location>
</feature>
<dbReference type="Pfam" id="PF02133">
    <property type="entry name" value="Transp_cyt_pur"/>
    <property type="match status" value="1"/>
</dbReference>
<feature type="transmembrane region" description="Helical" evidence="6">
    <location>
        <begin position="382"/>
        <end position="400"/>
    </location>
</feature>
<sequence>MDALYDSIGLAASSTRASIKAKSHRKAWVLPKQTTSFAPDCTWTNVDLDVTPLERRIWTPSSYLGYWISDVPSAQSWQIGASILAIGLTYREAIYCIILGSTVMAAAIAFNGAPGAYLRVPFPVWSRSAFGYHGAKFPVICRMVTALFWHSIQTYTGSLAMAVMLTSIWPSYAHIPNHLPKSAGITSSGLLSHLLFWSLQLPFLLIKPHKLKWFFVFKAFITITAAVGTTIAVCVMAGGFGDIWNQQPEVQGSTRIWLIVSTLTAQTGSWSTVGTNISDFTRYSKKPRSIYYQVFLFPVICFAIAFLGVISASASKPLYGEYIWDPLTLASKWTSPAGRLGAFYCGLAWCIAQIGVNVSANVISVSNDLASLFPKYINLRRAALLATLVAGWIMVPWKIITGASSLINFMASLGIFLAPIIGISIADYWVVKHRRVDVAGLYRPIGRYYYVAGVNWRAMLAMLCSIGPAMPGLAQNISPSLHIGGARYIADLVWYYGFLSAFGVYVTASKIWPAEDTLVDKFLLSEDADLDVQVVNEVPVKLDKV</sequence>
<comment type="subcellular location">
    <subcellularLocation>
        <location evidence="1">Membrane</location>
        <topology evidence="1">Multi-pass membrane protein</topology>
    </subcellularLocation>
</comment>
<feature type="transmembrane region" description="Helical" evidence="6">
    <location>
        <begin position="93"/>
        <end position="110"/>
    </location>
</feature>
<gene>
    <name evidence="7" type="ORF">QM012_005108</name>
</gene>
<accession>A0ABR0T5P5</accession>
<keyword evidence="5 6" id="KW-0472">Membrane</keyword>
<evidence type="ECO:0000313" key="8">
    <source>
        <dbReference type="Proteomes" id="UP001341245"/>
    </source>
</evidence>
<feature type="transmembrane region" description="Helical" evidence="6">
    <location>
        <begin position="256"/>
        <end position="278"/>
    </location>
</feature>
<dbReference type="CDD" id="cd11482">
    <property type="entry name" value="SLC-NCS1sbd_NRT1-like"/>
    <property type="match status" value="1"/>
</dbReference>
<feature type="transmembrane region" description="Helical" evidence="6">
    <location>
        <begin position="493"/>
        <end position="512"/>
    </location>
</feature>
<proteinExistence type="inferred from homology"/>
<name>A0ABR0T5P5_AURPU</name>
<evidence type="ECO:0008006" key="9">
    <source>
        <dbReference type="Google" id="ProtNLM"/>
    </source>
</evidence>
<organism evidence="7 8">
    <name type="scientific">Aureobasidium pullulans</name>
    <name type="common">Black yeast</name>
    <name type="synonym">Pullularia pullulans</name>
    <dbReference type="NCBI Taxonomy" id="5580"/>
    <lineage>
        <taxon>Eukaryota</taxon>
        <taxon>Fungi</taxon>
        <taxon>Dikarya</taxon>
        <taxon>Ascomycota</taxon>
        <taxon>Pezizomycotina</taxon>
        <taxon>Dothideomycetes</taxon>
        <taxon>Dothideomycetidae</taxon>
        <taxon>Dothideales</taxon>
        <taxon>Saccotheciaceae</taxon>
        <taxon>Aureobasidium</taxon>
    </lineage>
</organism>
<feature type="transmembrane region" description="Helical" evidence="6">
    <location>
        <begin position="449"/>
        <end position="473"/>
    </location>
</feature>
<dbReference type="InterPro" id="IPR001248">
    <property type="entry name" value="Pur-cyt_permease"/>
</dbReference>
<evidence type="ECO:0000256" key="6">
    <source>
        <dbReference type="SAM" id="Phobius"/>
    </source>
</evidence>
<protein>
    <recommendedName>
        <fullName evidence="9">Uracil permease</fullName>
    </recommendedName>
</protein>
<comment type="caution">
    <text evidence="7">The sequence shown here is derived from an EMBL/GenBank/DDBJ whole genome shotgun (WGS) entry which is preliminary data.</text>
</comment>
<evidence type="ECO:0000256" key="4">
    <source>
        <dbReference type="ARBA" id="ARBA00022989"/>
    </source>
</evidence>